<dbReference type="Proteomes" id="UP000824120">
    <property type="component" value="Chromosome 3"/>
</dbReference>
<dbReference type="AlphaFoldDB" id="A0A9J5ZUJ0"/>
<protein>
    <submittedName>
        <fullName evidence="1">Uncharacterized protein</fullName>
    </submittedName>
</protein>
<evidence type="ECO:0000313" key="2">
    <source>
        <dbReference type="Proteomes" id="UP000824120"/>
    </source>
</evidence>
<gene>
    <name evidence="1" type="ORF">H5410_015688</name>
</gene>
<reference evidence="1 2" key="1">
    <citation type="submission" date="2020-09" db="EMBL/GenBank/DDBJ databases">
        <title>De no assembly of potato wild relative species, Solanum commersonii.</title>
        <authorList>
            <person name="Cho K."/>
        </authorList>
    </citation>
    <scope>NUCLEOTIDE SEQUENCE [LARGE SCALE GENOMIC DNA]</scope>
    <source>
        <strain evidence="1">LZ3.2</strain>
        <tissue evidence="1">Leaf</tissue>
    </source>
</reference>
<organism evidence="1 2">
    <name type="scientific">Solanum commersonii</name>
    <name type="common">Commerson's wild potato</name>
    <name type="synonym">Commerson's nightshade</name>
    <dbReference type="NCBI Taxonomy" id="4109"/>
    <lineage>
        <taxon>Eukaryota</taxon>
        <taxon>Viridiplantae</taxon>
        <taxon>Streptophyta</taxon>
        <taxon>Embryophyta</taxon>
        <taxon>Tracheophyta</taxon>
        <taxon>Spermatophyta</taxon>
        <taxon>Magnoliopsida</taxon>
        <taxon>eudicotyledons</taxon>
        <taxon>Gunneridae</taxon>
        <taxon>Pentapetalae</taxon>
        <taxon>asterids</taxon>
        <taxon>lamiids</taxon>
        <taxon>Solanales</taxon>
        <taxon>Solanaceae</taxon>
        <taxon>Solanoideae</taxon>
        <taxon>Solaneae</taxon>
        <taxon>Solanum</taxon>
    </lineage>
</organism>
<name>A0A9J5ZUJ0_SOLCO</name>
<dbReference type="OrthoDB" id="1310834at2759"/>
<dbReference type="EMBL" id="JACXVP010000003">
    <property type="protein sequence ID" value="KAG5615864.1"/>
    <property type="molecule type" value="Genomic_DNA"/>
</dbReference>
<keyword evidence="2" id="KW-1185">Reference proteome</keyword>
<evidence type="ECO:0000313" key="1">
    <source>
        <dbReference type="EMBL" id="KAG5615864.1"/>
    </source>
</evidence>
<accession>A0A9J5ZUJ0</accession>
<proteinExistence type="predicted"/>
<comment type="caution">
    <text evidence="1">The sequence shown here is derived from an EMBL/GenBank/DDBJ whole genome shotgun (WGS) entry which is preliminary data.</text>
</comment>
<sequence>MPQNIKDAFESWSKWKVDSPIKMETKTIFSLSFYITRRMSGEEVWFNWVERSRNRMSKITLNKKVTEWICYILNKASTDNKNVLRRWRIKDQMAEYFGTRKFNAHGRYMNILSLKGMDRAVVILLEAFNVGWRDVAAKISNFINDPSTMLLKAPYKNYDINYPYEKIVGDSKWQPHNYKKAEINLVV</sequence>